<sequence length="61" mass="6969">MDVVHSEYGILYSLTTPPKVARPTTASAIANTTASDRQYFLQFFIAEEFLQNHRGFLFAER</sequence>
<accession>A0A3S4GMU5</accession>
<protein>
    <submittedName>
        <fullName evidence="1">Uncharacterized protein</fullName>
    </submittedName>
</protein>
<name>A0A3S4GMU5_KLEPN</name>
<dbReference type="Proteomes" id="UP000282433">
    <property type="component" value="Chromosome"/>
</dbReference>
<organism evidence="1 2">
    <name type="scientific">Klebsiella pneumoniae</name>
    <dbReference type="NCBI Taxonomy" id="573"/>
    <lineage>
        <taxon>Bacteria</taxon>
        <taxon>Pseudomonadati</taxon>
        <taxon>Pseudomonadota</taxon>
        <taxon>Gammaproteobacteria</taxon>
        <taxon>Enterobacterales</taxon>
        <taxon>Enterobacteriaceae</taxon>
        <taxon>Klebsiella/Raoultella group</taxon>
        <taxon>Klebsiella</taxon>
        <taxon>Klebsiella pneumoniae complex</taxon>
    </lineage>
</organism>
<gene>
    <name evidence="1" type="ORF">NCTC13635_06859</name>
</gene>
<evidence type="ECO:0000313" key="1">
    <source>
        <dbReference type="EMBL" id="VEB07538.1"/>
    </source>
</evidence>
<evidence type="ECO:0000313" key="2">
    <source>
        <dbReference type="Proteomes" id="UP000282433"/>
    </source>
</evidence>
<dbReference type="EMBL" id="LR134162">
    <property type="protein sequence ID" value="VEB07538.1"/>
    <property type="molecule type" value="Genomic_DNA"/>
</dbReference>
<proteinExistence type="predicted"/>
<dbReference type="AlphaFoldDB" id="A0A3S4GMU5"/>
<reference evidence="1 2" key="1">
    <citation type="submission" date="2018-12" db="EMBL/GenBank/DDBJ databases">
        <authorList>
            <consortium name="Pathogen Informatics"/>
        </authorList>
    </citation>
    <scope>NUCLEOTIDE SEQUENCE [LARGE SCALE GENOMIC DNA]</scope>
    <source>
        <strain evidence="1 2">NCTC13635</strain>
    </source>
</reference>